<sequence length="72" mass="7964">MSIKVRVFSYWAVTVAADSDGFRLPSVPSYLRYLKSDQSTSPAEQCHQKGFDCTTVPLEAPLETTHAGLRDS</sequence>
<dbReference type="Proteomes" id="UP001224890">
    <property type="component" value="Unassembled WGS sequence"/>
</dbReference>
<name>A0AAJ0AGF8_9PEZI</name>
<dbReference type="EMBL" id="JAHMHR010000042">
    <property type="protein sequence ID" value="KAK1671983.1"/>
    <property type="molecule type" value="Genomic_DNA"/>
</dbReference>
<reference evidence="1" key="1">
    <citation type="submission" date="2021-06" db="EMBL/GenBank/DDBJ databases">
        <title>Comparative genomics, transcriptomics and evolutionary studies reveal genomic signatures of adaptation to plant cell wall in hemibiotrophic fungi.</title>
        <authorList>
            <consortium name="DOE Joint Genome Institute"/>
            <person name="Baroncelli R."/>
            <person name="Diaz J.F."/>
            <person name="Benocci T."/>
            <person name="Peng M."/>
            <person name="Battaglia E."/>
            <person name="Haridas S."/>
            <person name="Andreopoulos W."/>
            <person name="Labutti K."/>
            <person name="Pangilinan J."/>
            <person name="Floch G.L."/>
            <person name="Makela M.R."/>
            <person name="Henrissat B."/>
            <person name="Grigoriev I.V."/>
            <person name="Crouch J.A."/>
            <person name="De Vries R.P."/>
            <person name="Sukno S.A."/>
            <person name="Thon M.R."/>
        </authorList>
    </citation>
    <scope>NUCLEOTIDE SEQUENCE</scope>
    <source>
        <strain evidence="1">CBS 193.32</strain>
    </source>
</reference>
<dbReference type="AlphaFoldDB" id="A0AAJ0AGF8"/>
<accession>A0AAJ0AGF8</accession>
<protein>
    <submittedName>
        <fullName evidence="1">Uncharacterized protein</fullName>
    </submittedName>
</protein>
<comment type="caution">
    <text evidence="1">The sequence shown here is derived from an EMBL/GenBank/DDBJ whole genome shotgun (WGS) entry which is preliminary data.</text>
</comment>
<dbReference type="GeneID" id="85451013"/>
<gene>
    <name evidence="1" type="ORF">BDP55DRAFT_282604</name>
</gene>
<organism evidence="1 2">
    <name type="scientific">Colletotrichum godetiae</name>
    <dbReference type="NCBI Taxonomy" id="1209918"/>
    <lineage>
        <taxon>Eukaryota</taxon>
        <taxon>Fungi</taxon>
        <taxon>Dikarya</taxon>
        <taxon>Ascomycota</taxon>
        <taxon>Pezizomycotina</taxon>
        <taxon>Sordariomycetes</taxon>
        <taxon>Hypocreomycetidae</taxon>
        <taxon>Glomerellales</taxon>
        <taxon>Glomerellaceae</taxon>
        <taxon>Colletotrichum</taxon>
        <taxon>Colletotrichum acutatum species complex</taxon>
    </lineage>
</organism>
<proteinExistence type="predicted"/>
<evidence type="ECO:0000313" key="2">
    <source>
        <dbReference type="Proteomes" id="UP001224890"/>
    </source>
</evidence>
<keyword evidence="2" id="KW-1185">Reference proteome</keyword>
<evidence type="ECO:0000313" key="1">
    <source>
        <dbReference type="EMBL" id="KAK1671983.1"/>
    </source>
</evidence>
<dbReference type="RefSeq" id="XP_060425986.1">
    <property type="nucleotide sequence ID" value="XM_060566487.1"/>
</dbReference>